<evidence type="ECO:0000313" key="2">
    <source>
        <dbReference type="EMBL" id="RCI70585.1"/>
    </source>
</evidence>
<sequence>AELADGRFRALLDATAELYCEPQGLAYRSLPLLDLVAPDVEDCRRAAVLIDELLAQGPLLVACALGYSRSATLVAAWLLLSGRAADVESAVAVLRRARPQVLLGEAQRRTLAALSGSVPEPSAELGEVRHA</sequence>
<organism evidence="2 3">
    <name type="scientific">Pseudomonas aeruginosa</name>
    <dbReference type="NCBI Taxonomy" id="287"/>
    <lineage>
        <taxon>Bacteria</taxon>
        <taxon>Pseudomonadati</taxon>
        <taxon>Pseudomonadota</taxon>
        <taxon>Gammaproteobacteria</taxon>
        <taxon>Pseudomonadales</taxon>
        <taxon>Pseudomonadaceae</taxon>
        <taxon>Pseudomonas</taxon>
    </lineage>
</organism>
<name>A0A367LZD4_PSEAI</name>
<evidence type="ECO:0000313" key="3">
    <source>
        <dbReference type="Proteomes" id="UP000253594"/>
    </source>
</evidence>
<dbReference type="SUPFAM" id="SSF52799">
    <property type="entry name" value="(Phosphotyrosine protein) phosphatases II"/>
    <property type="match status" value="1"/>
</dbReference>
<dbReference type="Proteomes" id="UP000253594">
    <property type="component" value="Unassembled WGS sequence"/>
</dbReference>
<dbReference type="PANTHER" id="PTHR47216:SF4">
    <property type="entry name" value="OS01G0859400 PROTEIN"/>
    <property type="match status" value="1"/>
</dbReference>
<gene>
    <name evidence="2" type="ORF">DT376_33720</name>
</gene>
<dbReference type="PROSITE" id="PS50056">
    <property type="entry name" value="TYR_PHOSPHATASE_2"/>
    <property type="match status" value="1"/>
</dbReference>
<dbReference type="Gene3D" id="3.90.190.10">
    <property type="entry name" value="Protein tyrosine phosphatase superfamily"/>
    <property type="match status" value="1"/>
</dbReference>
<evidence type="ECO:0000259" key="1">
    <source>
        <dbReference type="PROSITE" id="PS50056"/>
    </source>
</evidence>
<dbReference type="EMBL" id="QORE01001979">
    <property type="protein sequence ID" value="RCI70585.1"/>
    <property type="molecule type" value="Genomic_DNA"/>
</dbReference>
<feature type="domain" description="Tyrosine specific protein phosphatases" evidence="1">
    <location>
        <begin position="44"/>
        <end position="109"/>
    </location>
</feature>
<accession>A0A367LZD4</accession>
<reference evidence="2 3" key="1">
    <citation type="submission" date="2018-07" db="EMBL/GenBank/DDBJ databases">
        <title>Mechanisms of high-level aminoglycoside resistance among Gram-negative pathogens in Brazil.</title>
        <authorList>
            <person name="Ballaben A.S."/>
            <person name="Darini A.L.C."/>
            <person name="Doi Y."/>
        </authorList>
    </citation>
    <scope>NUCLEOTIDE SEQUENCE [LARGE SCALE GENOMIC DNA]</scope>
    <source>
        <strain evidence="2 3">B2-305</strain>
    </source>
</reference>
<dbReference type="Pfam" id="PF00782">
    <property type="entry name" value="DSPc"/>
    <property type="match status" value="1"/>
</dbReference>
<dbReference type="AlphaFoldDB" id="A0A367LZD4"/>
<proteinExistence type="predicted"/>
<dbReference type="InterPro" id="IPR029021">
    <property type="entry name" value="Prot-tyrosine_phosphatase-like"/>
</dbReference>
<protein>
    <recommendedName>
        <fullName evidence="1">Tyrosine specific protein phosphatases domain-containing protein</fullName>
    </recommendedName>
</protein>
<dbReference type="InterPro" id="IPR000387">
    <property type="entry name" value="Tyr_Pase_dom"/>
</dbReference>
<dbReference type="PANTHER" id="PTHR47216">
    <property type="match status" value="1"/>
</dbReference>
<comment type="caution">
    <text evidence="2">The sequence shown here is derived from an EMBL/GenBank/DDBJ whole genome shotgun (WGS) entry which is preliminary data.</text>
</comment>
<dbReference type="InterPro" id="IPR000340">
    <property type="entry name" value="Dual-sp_phosphatase_cat-dom"/>
</dbReference>
<feature type="non-terminal residue" evidence="2">
    <location>
        <position position="1"/>
    </location>
</feature>